<feature type="transmembrane region" description="Helical" evidence="1">
    <location>
        <begin position="12"/>
        <end position="35"/>
    </location>
</feature>
<comment type="caution">
    <text evidence="3">The sequence shown here is derived from an EMBL/GenBank/DDBJ whole genome shotgun (WGS) entry which is preliminary data.</text>
</comment>
<protein>
    <recommendedName>
        <fullName evidence="2">DUF6534 domain-containing protein</fullName>
    </recommendedName>
</protein>
<feature type="domain" description="DUF6534" evidence="2">
    <location>
        <begin position="165"/>
        <end position="252"/>
    </location>
</feature>
<dbReference type="PANTHER" id="PTHR40465:SF1">
    <property type="entry name" value="DUF6534 DOMAIN-CONTAINING PROTEIN"/>
    <property type="match status" value="1"/>
</dbReference>
<sequence>MPTSPLASTLGVWLVTQLLQAILYGMGLLQAYLYFYWYPGDGWFTKAAVILITLCETAQTCLFFGGSYQFFIFGFGDFTPFTPVPWESKAQLLALTLSTFIAQEYFAHTLYLIHERKILYPLFVSLLGLASLGAGIAQCSILFSITSFVELGKTSTALNAQAATALACDFAITAGLCWRLNTSRTGIQSTNRLINFVIMTVINRGVLTMLFALLNIILWVTQPEAFYFLLMNSMCGKFYMNSMLAILNTRDHARTLARGGSSIAAPSFAMNSRADTRGPIGVNVTVTETMHE</sequence>
<feature type="transmembrane region" description="Helical" evidence="1">
    <location>
        <begin position="120"/>
        <end position="143"/>
    </location>
</feature>
<evidence type="ECO:0000313" key="3">
    <source>
        <dbReference type="EMBL" id="KAJ7764344.1"/>
    </source>
</evidence>
<dbReference type="InterPro" id="IPR045339">
    <property type="entry name" value="DUF6534"/>
</dbReference>
<feature type="transmembrane region" description="Helical" evidence="1">
    <location>
        <begin position="226"/>
        <end position="247"/>
    </location>
</feature>
<evidence type="ECO:0000313" key="4">
    <source>
        <dbReference type="Proteomes" id="UP001215598"/>
    </source>
</evidence>
<organism evidence="3 4">
    <name type="scientific">Mycena metata</name>
    <dbReference type="NCBI Taxonomy" id="1033252"/>
    <lineage>
        <taxon>Eukaryota</taxon>
        <taxon>Fungi</taxon>
        <taxon>Dikarya</taxon>
        <taxon>Basidiomycota</taxon>
        <taxon>Agaricomycotina</taxon>
        <taxon>Agaricomycetes</taxon>
        <taxon>Agaricomycetidae</taxon>
        <taxon>Agaricales</taxon>
        <taxon>Marasmiineae</taxon>
        <taxon>Mycenaceae</taxon>
        <taxon>Mycena</taxon>
    </lineage>
</organism>
<gene>
    <name evidence="3" type="ORF">B0H16DRAFT_1718278</name>
</gene>
<feature type="transmembrane region" description="Helical" evidence="1">
    <location>
        <begin position="193"/>
        <end position="220"/>
    </location>
</feature>
<keyword evidence="4" id="KW-1185">Reference proteome</keyword>
<evidence type="ECO:0000259" key="2">
    <source>
        <dbReference type="Pfam" id="PF20152"/>
    </source>
</evidence>
<feature type="transmembrane region" description="Helical" evidence="1">
    <location>
        <begin position="47"/>
        <end position="72"/>
    </location>
</feature>
<dbReference type="PANTHER" id="PTHR40465">
    <property type="entry name" value="CHROMOSOME 1, WHOLE GENOME SHOTGUN SEQUENCE"/>
    <property type="match status" value="1"/>
</dbReference>
<keyword evidence="1" id="KW-1133">Transmembrane helix</keyword>
<keyword evidence="1" id="KW-0472">Membrane</keyword>
<proteinExistence type="predicted"/>
<dbReference type="EMBL" id="JARKIB010000028">
    <property type="protein sequence ID" value="KAJ7764344.1"/>
    <property type="molecule type" value="Genomic_DNA"/>
</dbReference>
<feature type="transmembrane region" description="Helical" evidence="1">
    <location>
        <begin position="163"/>
        <end position="181"/>
    </location>
</feature>
<accession>A0AAD7JGG5</accession>
<feature type="transmembrane region" description="Helical" evidence="1">
    <location>
        <begin position="92"/>
        <end position="113"/>
    </location>
</feature>
<dbReference type="Proteomes" id="UP001215598">
    <property type="component" value="Unassembled WGS sequence"/>
</dbReference>
<evidence type="ECO:0000256" key="1">
    <source>
        <dbReference type="SAM" id="Phobius"/>
    </source>
</evidence>
<name>A0AAD7JGG5_9AGAR</name>
<dbReference type="AlphaFoldDB" id="A0AAD7JGG5"/>
<dbReference type="Pfam" id="PF20152">
    <property type="entry name" value="DUF6534"/>
    <property type="match status" value="1"/>
</dbReference>
<reference evidence="3" key="1">
    <citation type="submission" date="2023-03" db="EMBL/GenBank/DDBJ databases">
        <title>Massive genome expansion in bonnet fungi (Mycena s.s.) driven by repeated elements and novel gene families across ecological guilds.</title>
        <authorList>
            <consortium name="Lawrence Berkeley National Laboratory"/>
            <person name="Harder C.B."/>
            <person name="Miyauchi S."/>
            <person name="Viragh M."/>
            <person name="Kuo A."/>
            <person name="Thoen E."/>
            <person name="Andreopoulos B."/>
            <person name="Lu D."/>
            <person name="Skrede I."/>
            <person name="Drula E."/>
            <person name="Henrissat B."/>
            <person name="Morin E."/>
            <person name="Kohler A."/>
            <person name="Barry K."/>
            <person name="LaButti K."/>
            <person name="Morin E."/>
            <person name="Salamov A."/>
            <person name="Lipzen A."/>
            <person name="Mereny Z."/>
            <person name="Hegedus B."/>
            <person name="Baldrian P."/>
            <person name="Stursova M."/>
            <person name="Weitz H."/>
            <person name="Taylor A."/>
            <person name="Grigoriev I.V."/>
            <person name="Nagy L.G."/>
            <person name="Martin F."/>
            <person name="Kauserud H."/>
        </authorList>
    </citation>
    <scope>NUCLEOTIDE SEQUENCE</scope>
    <source>
        <strain evidence="3">CBHHK182m</strain>
    </source>
</reference>
<keyword evidence="1" id="KW-0812">Transmembrane</keyword>